<comment type="similarity">
    <text evidence="1">Belongs to the metallophosphoesterase superfamily. Purple acid phosphatase family.</text>
</comment>
<dbReference type="AlphaFoldDB" id="A0A8J1Y481"/>
<dbReference type="PANTHER" id="PTHR45867">
    <property type="entry name" value="PURPLE ACID PHOSPHATASE"/>
    <property type="match status" value="1"/>
</dbReference>
<proteinExistence type="inferred from homology"/>
<name>A0A8J1Y481_OWEFU</name>
<feature type="chain" id="PRO_5042621173" description="Purple acid phosphatase" evidence="1">
    <location>
        <begin position="20"/>
        <end position="440"/>
    </location>
</feature>
<comment type="caution">
    <text evidence="5">The sequence shown here is derived from an EMBL/GenBank/DDBJ whole genome shotgun (WGS) entry which is preliminary data.</text>
</comment>
<dbReference type="Pfam" id="PF00149">
    <property type="entry name" value="Metallophos"/>
    <property type="match status" value="1"/>
</dbReference>
<dbReference type="Pfam" id="PF14008">
    <property type="entry name" value="Metallophos_C"/>
    <property type="match status" value="1"/>
</dbReference>
<protein>
    <recommendedName>
        <fullName evidence="1">Purple acid phosphatase</fullName>
        <ecNumber evidence="1">3.1.3.2</ecNumber>
    </recommendedName>
</protein>
<dbReference type="CDD" id="cd00839">
    <property type="entry name" value="MPP_PAPs"/>
    <property type="match status" value="1"/>
</dbReference>
<accession>A0A8J1Y481</accession>
<sequence length="440" mass="50176">MEIIFLFVVLSFVTNVVIGQPFFPQPEQVHLSYAGNPTEMVVTWVTQSATNSSIVQFGIAKPTQAIIGKQELFKDGGSEARLFYIHRVTLFHLTPGMSYKYRCGSELGWSDMYSFTAMQSGTNWSPRFALYGDMGNTNAKSVSWLQQEAQDGNIDAILHVGDFAYNMDTDNARTGDEFMRQIEPIAAYVPYMTCVGNHENAYNFSNYRKRFTMPGGDGDGLFFSFDIGPVHIISFSTEVYYYVQYGWMQIVNQYKWLEEDLKKANLPENRSKRPWIITMGHRPMYCSNSDDPPLCTNVENPVRIGIPYIKAFGLEDLFYKYGVDLQFYAHEHSYERLYPVYNRTVCNGTSSDPYKNPRAPVHIVTGSAGCTEGEDPFIPLGLPWSAFRSDDYGYTRMRVVDDQKLYMEQVSVDKKGTVVDKVLITKEKHGMGLYDCHQGR</sequence>
<dbReference type="InterPro" id="IPR029052">
    <property type="entry name" value="Metallo-depent_PP-like"/>
</dbReference>
<dbReference type="PANTHER" id="PTHR45867:SF3">
    <property type="entry name" value="ACID PHOSPHATASE TYPE 7"/>
    <property type="match status" value="1"/>
</dbReference>
<evidence type="ECO:0000313" key="5">
    <source>
        <dbReference type="EMBL" id="CAH1792329.1"/>
    </source>
</evidence>
<feature type="domain" description="Purple acid phosphatase N-terminal" evidence="4">
    <location>
        <begin position="26"/>
        <end position="116"/>
    </location>
</feature>
<evidence type="ECO:0000256" key="1">
    <source>
        <dbReference type="RuleBase" id="RU361203"/>
    </source>
</evidence>
<gene>
    <name evidence="5" type="ORF">OFUS_LOCUS17305</name>
</gene>
<evidence type="ECO:0000313" key="6">
    <source>
        <dbReference type="Proteomes" id="UP000749559"/>
    </source>
</evidence>
<reference evidence="5" key="1">
    <citation type="submission" date="2022-03" db="EMBL/GenBank/DDBJ databases">
        <authorList>
            <person name="Martin C."/>
        </authorList>
    </citation>
    <scope>NUCLEOTIDE SEQUENCE</scope>
</reference>
<dbReference type="Proteomes" id="UP000749559">
    <property type="component" value="Unassembled WGS sequence"/>
</dbReference>
<dbReference type="Gene3D" id="3.60.21.10">
    <property type="match status" value="1"/>
</dbReference>
<dbReference type="EC" id="3.1.3.2" evidence="1"/>
<dbReference type="InterPro" id="IPR025733">
    <property type="entry name" value="PAPs_C"/>
</dbReference>
<dbReference type="GO" id="GO:0046872">
    <property type="term" value="F:metal ion binding"/>
    <property type="evidence" value="ECO:0007669"/>
    <property type="project" value="InterPro"/>
</dbReference>
<keyword evidence="1" id="KW-0378">Hydrolase</keyword>
<dbReference type="GO" id="GO:0003993">
    <property type="term" value="F:acid phosphatase activity"/>
    <property type="evidence" value="ECO:0007669"/>
    <property type="project" value="UniProtKB-EC"/>
</dbReference>
<dbReference type="Gene3D" id="2.60.40.380">
    <property type="entry name" value="Purple acid phosphatase-like, N-terminal"/>
    <property type="match status" value="1"/>
</dbReference>
<feature type="domain" description="Calcineurin-like phosphoesterase" evidence="2">
    <location>
        <begin position="127"/>
        <end position="334"/>
    </location>
</feature>
<comment type="catalytic activity">
    <reaction evidence="1">
        <text>a phosphate monoester + H2O = an alcohol + phosphate</text>
        <dbReference type="Rhea" id="RHEA:15017"/>
        <dbReference type="ChEBI" id="CHEBI:15377"/>
        <dbReference type="ChEBI" id="CHEBI:30879"/>
        <dbReference type="ChEBI" id="CHEBI:43474"/>
        <dbReference type="ChEBI" id="CHEBI:67140"/>
        <dbReference type="EC" id="3.1.3.2"/>
    </reaction>
</comment>
<dbReference type="OrthoDB" id="45007at2759"/>
<dbReference type="EMBL" id="CAIIXF020000008">
    <property type="protein sequence ID" value="CAH1792329.1"/>
    <property type="molecule type" value="Genomic_DNA"/>
</dbReference>
<organism evidence="5 6">
    <name type="scientific">Owenia fusiformis</name>
    <name type="common">Polychaete worm</name>
    <dbReference type="NCBI Taxonomy" id="6347"/>
    <lineage>
        <taxon>Eukaryota</taxon>
        <taxon>Metazoa</taxon>
        <taxon>Spiralia</taxon>
        <taxon>Lophotrochozoa</taxon>
        <taxon>Annelida</taxon>
        <taxon>Polychaeta</taxon>
        <taxon>Sedentaria</taxon>
        <taxon>Canalipalpata</taxon>
        <taxon>Sabellida</taxon>
        <taxon>Oweniida</taxon>
        <taxon>Oweniidae</taxon>
        <taxon>Owenia</taxon>
    </lineage>
</organism>
<dbReference type="Pfam" id="PF16656">
    <property type="entry name" value="Pur_ac_phosph_N"/>
    <property type="match status" value="1"/>
</dbReference>
<dbReference type="InterPro" id="IPR041792">
    <property type="entry name" value="MPP_PAP"/>
</dbReference>
<dbReference type="SUPFAM" id="SSF56300">
    <property type="entry name" value="Metallo-dependent phosphatases"/>
    <property type="match status" value="1"/>
</dbReference>
<keyword evidence="6" id="KW-1185">Reference proteome</keyword>
<feature type="signal peptide" evidence="1">
    <location>
        <begin position="1"/>
        <end position="19"/>
    </location>
</feature>
<evidence type="ECO:0000259" key="4">
    <source>
        <dbReference type="Pfam" id="PF16656"/>
    </source>
</evidence>
<keyword evidence="1" id="KW-0732">Signal</keyword>
<dbReference type="SUPFAM" id="SSF49363">
    <property type="entry name" value="Purple acid phosphatase, N-terminal domain"/>
    <property type="match status" value="1"/>
</dbReference>
<evidence type="ECO:0000259" key="2">
    <source>
        <dbReference type="Pfam" id="PF00149"/>
    </source>
</evidence>
<dbReference type="InterPro" id="IPR015914">
    <property type="entry name" value="PAPs_N"/>
</dbReference>
<dbReference type="InterPro" id="IPR008963">
    <property type="entry name" value="Purple_acid_Pase-like_N"/>
</dbReference>
<feature type="domain" description="Purple acid phosphatase C-terminal" evidence="3">
    <location>
        <begin position="359"/>
        <end position="420"/>
    </location>
</feature>
<dbReference type="InterPro" id="IPR004843">
    <property type="entry name" value="Calcineurin-like_PHP"/>
</dbReference>
<evidence type="ECO:0000259" key="3">
    <source>
        <dbReference type="Pfam" id="PF14008"/>
    </source>
</evidence>